<feature type="binding site" evidence="2">
    <location>
        <position position="365"/>
    </location>
    <ligand>
        <name>Mn(2+)</name>
        <dbReference type="ChEBI" id="CHEBI:29035"/>
        <label>2</label>
    </ligand>
</feature>
<gene>
    <name evidence="5" type="ORF">H9712_00155</name>
</gene>
<dbReference type="PROSITE" id="PS50887">
    <property type="entry name" value="GGDEF"/>
    <property type="match status" value="1"/>
</dbReference>
<keyword evidence="1 3" id="KW-0472">Membrane</keyword>
<comment type="catalytic activity">
    <reaction evidence="1">
        <text>3',3'-c-di-AMP + H2O = 5'-O-phosphonoadenylyl-(3'-&gt;5')-adenosine + H(+)</text>
        <dbReference type="Rhea" id="RHEA:54420"/>
        <dbReference type="ChEBI" id="CHEBI:15377"/>
        <dbReference type="ChEBI" id="CHEBI:15378"/>
        <dbReference type="ChEBI" id="CHEBI:71500"/>
        <dbReference type="ChEBI" id="CHEBI:138171"/>
    </reaction>
</comment>
<organism evidence="5 6">
    <name type="scientific">Candidatus Flavonifractor intestinigallinarum</name>
    <dbReference type="NCBI Taxonomy" id="2838586"/>
    <lineage>
        <taxon>Bacteria</taxon>
        <taxon>Bacillati</taxon>
        <taxon>Bacillota</taxon>
        <taxon>Clostridia</taxon>
        <taxon>Eubacteriales</taxon>
        <taxon>Oscillospiraceae</taxon>
        <taxon>Flavonifractor</taxon>
    </lineage>
</organism>
<dbReference type="InterPro" id="IPR000160">
    <property type="entry name" value="GGDEF_dom"/>
</dbReference>
<dbReference type="GO" id="GO:0046872">
    <property type="term" value="F:metal ion binding"/>
    <property type="evidence" value="ECO:0007669"/>
    <property type="project" value="UniProtKB-KW"/>
</dbReference>
<dbReference type="Gene3D" id="3.10.310.30">
    <property type="match status" value="1"/>
</dbReference>
<dbReference type="InterPro" id="IPR038763">
    <property type="entry name" value="DHH_sf"/>
</dbReference>
<dbReference type="Pfam" id="PF24898">
    <property type="entry name" value="GGDEF_GdpP"/>
    <property type="match status" value="1"/>
</dbReference>
<dbReference type="GO" id="GO:0016787">
    <property type="term" value="F:hydrolase activity"/>
    <property type="evidence" value="ECO:0007669"/>
    <property type="project" value="UniProtKB-UniRule"/>
</dbReference>
<evidence type="ECO:0000256" key="3">
    <source>
        <dbReference type="SAM" id="Phobius"/>
    </source>
</evidence>
<dbReference type="InterPro" id="IPR014528">
    <property type="entry name" value="GdpP/PdeA"/>
</dbReference>
<comment type="cofactor">
    <cofactor evidence="2">
        <name>Mn(2+)</name>
        <dbReference type="ChEBI" id="CHEBI:29035"/>
    </cofactor>
    <text evidence="2">For phosphodiesterase activity, probably binds 2 Mn(2+) per subunit.</text>
</comment>
<dbReference type="InterPro" id="IPR003156">
    <property type="entry name" value="DHHA1_dom"/>
</dbReference>
<feature type="binding site" evidence="2">
    <location>
        <position position="456"/>
    </location>
    <ligand>
        <name>Mn(2+)</name>
        <dbReference type="ChEBI" id="CHEBI:29035"/>
        <label>2</label>
    </ligand>
</feature>
<dbReference type="Gene3D" id="3.30.450.20">
    <property type="entry name" value="PAS domain"/>
    <property type="match status" value="1"/>
</dbReference>
<comment type="caution">
    <text evidence="5">The sequence shown here is derived from an EMBL/GenBank/DDBJ whole genome shotgun (WGS) entry which is preliminary data.</text>
</comment>
<dbReference type="FunFam" id="3.90.1640.10:FF:000002">
    <property type="entry name" value="Cyclic-di-AMP phosphodiesterase"/>
    <property type="match status" value="1"/>
</dbReference>
<comment type="subcellular location">
    <subcellularLocation>
        <location evidence="1">Cell membrane</location>
    </subcellularLocation>
</comment>
<feature type="binding site" evidence="2">
    <location>
        <position position="359"/>
    </location>
    <ligand>
        <name>Mn(2+)</name>
        <dbReference type="ChEBI" id="CHEBI:29035"/>
        <label>1</label>
    </ligand>
</feature>
<name>A0A9D2S9C5_9FIRM</name>
<dbReference type="Proteomes" id="UP000823921">
    <property type="component" value="Unassembled WGS sequence"/>
</dbReference>
<dbReference type="EMBL" id="DWXO01000001">
    <property type="protein sequence ID" value="HJB79383.1"/>
    <property type="molecule type" value="Genomic_DNA"/>
</dbReference>
<dbReference type="PANTHER" id="PTHR47618">
    <property type="entry name" value="BIFUNCTIONAL OLIGORIBONUCLEASE AND PAP PHOSPHATASE NRNA"/>
    <property type="match status" value="1"/>
</dbReference>
<feature type="binding site" evidence="2">
    <location>
        <position position="363"/>
    </location>
    <ligand>
        <name>Mn(2+)</name>
        <dbReference type="ChEBI" id="CHEBI:29035"/>
        <label>1</label>
    </ligand>
</feature>
<dbReference type="InterPro" id="IPR051319">
    <property type="entry name" value="Oligoribo/pAp-PDE_c-di-AMP_PDE"/>
</dbReference>
<keyword evidence="3" id="KW-0812">Transmembrane</keyword>
<dbReference type="Pfam" id="PF02272">
    <property type="entry name" value="DHHA1"/>
    <property type="match status" value="1"/>
</dbReference>
<evidence type="ECO:0000259" key="4">
    <source>
        <dbReference type="PROSITE" id="PS50887"/>
    </source>
</evidence>
<dbReference type="SUPFAM" id="SSF64182">
    <property type="entry name" value="DHH phosphoesterases"/>
    <property type="match status" value="1"/>
</dbReference>
<feature type="binding site" evidence="2">
    <location>
        <position position="432"/>
    </location>
    <ligand>
        <name>Mn(2+)</name>
        <dbReference type="ChEBI" id="CHEBI:29035"/>
        <label>2</label>
    </ligand>
</feature>
<reference evidence="5" key="1">
    <citation type="journal article" date="2021" name="PeerJ">
        <title>Extensive microbial diversity within the chicken gut microbiome revealed by metagenomics and culture.</title>
        <authorList>
            <person name="Gilroy R."/>
            <person name="Ravi A."/>
            <person name="Getino M."/>
            <person name="Pursley I."/>
            <person name="Horton D.L."/>
            <person name="Alikhan N.F."/>
            <person name="Baker D."/>
            <person name="Gharbi K."/>
            <person name="Hall N."/>
            <person name="Watson M."/>
            <person name="Adriaenssens E.M."/>
            <person name="Foster-Nyarko E."/>
            <person name="Jarju S."/>
            <person name="Secka A."/>
            <person name="Antonio M."/>
            <person name="Oren A."/>
            <person name="Chaudhuri R.R."/>
            <person name="La Ragione R."/>
            <person name="Hildebrand F."/>
            <person name="Pallen M.J."/>
        </authorList>
    </citation>
    <scope>NUCLEOTIDE SEQUENCE</scope>
    <source>
        <strain evidence="5">CHK192-8294</strain>
    </source>
</reference>
<feature type="binding site" evidence="2">
    <location>
        <position position="511"/>
    </location>
    <ligand>
        <name>Mn(2+)</name>
        <dbReference type="ChEBI" id="CHEBI:29035"/>
        <label>2</label>
    </ligand>
</feature>
<evidence type="ECO:0000256" key="1">
    <source>
        <dbReference type="PIRNR" id="PIRNR026583"/>
    </source>
</evidence>
<dbReference type="GO" id="GO:0005886">
    <property type="term" value="C:plasma membrane"/>
    <property type="evidence" value="ECO:0007669"/>
    <property type="project" value="UniProtKB-SubCell"/>
</dbReference>
<feature type="domain" description="GGDEF" evidence="4">
    <location>
        <begin position="188"/>
        <end position="316"/>
    </location>
</feature>
<evidence type="ECO:0000313" key="6">
    <source>
        <dbReference type="Proteomes" id="UP000823921"/>
    </source>
</evidence>
<keyword evidence="2" id="KW-0464">Manganese</keyword>
<comment type="function">
    <text evidence="1">Has phosphodiesterase (PDE) activity against cyclic-di-AMP (c-di-AMP).</text>
</comment>
<accession>A0A9D2S9C5</accession>
<sequence length="664" mass="73658">MRKNKLTHLVEPSLRLYFLCLVVFAAVTAFFSVPAAVAELAVVVILYLYFRRSNALRQKEILKYIENVTCNMDSATKDTMVNAPLPMVIFRPENDEVIWSNDRFLQITGEREHLFDAKITAAVPDFSSRWLMEGKTECPTEVRIGDRRFLVFGHLVRTEEQGARGYLATTYWVDITDFAQVRDEYYATRPVVAILTVDNYEELMKGANDSAKSAMRSEIDDRLAQWVAPAQGVFTRYERDRYLFLFEERFLAQFQEGKFSILDTVRQVVSPSGIQATLSIGIGKDGDNLGDLFQYAALSVEMALSRGGDQVVVKNKFNFEFFGGRTKELEKRTKVKSRVMANALGELMADASTVFVMGHKYPDLDCIGAAAGVCAMARKKGTPVHIVREPGINPASEMSDRLSQVPEYKDVFLSPQDAILLADSNCLLVVVDTNRPEQVVSQDLLEAVHKVAVIDHHRRASSYIADAALNFHEPYASSASELVTELSQYLLEPADLLKIEAEALLAGITLDTKQFTMRTGSRTFEAAAFLRRSGADTGDVKKLFQNDLEGTIAKYDIIQTARMYKDGIAVARVDHTVGRITAAQAADELLNISGIDTSFVLFPDNEGRVILSARSMGDVNVQVVLEKLGGGGNAATAGAQVPGKTVEEVTKLLLQAIDQYLEDE</sequence>
<keyword evidence="3" id="KW-1133">Transmembrane helix</keyword>
<keyword evidence="1" id="KW-1003">Cell membrane</keyword>
<dbReference type="PANTHER" id="PTHR47618:SF2">
    <property type="entry name" value="CYCLIC-DI-AMP PHOSPHODIESTERASE GDPP"/>
    <property type="match status" value="1"/>
</dbReference>
<dbReference type="GO" id="GO:0003676">
    <property type="term" value="F:nucleic acid binding"/>
    <property type="evidence" value="ECO:0007669"/>
    <property type="project" value="UniProtKB-UniRule"/>
</dbReference>
<dbReference type="EC" id="3.1.4.-" evidence="1"/>
<feature type="binding site" evidence="2">
    <location>
        <position position="432"/>
    </location>
    <ligand>
        <name>Mn(2+)</name>
        <dbReference type="ChEBI" id="CHEBI:29035"/>
        <label>1</label>
    </ligand>
</feature>
<evidence type="ECO:0000313" key="5">
    <source>
        <dbReference type="EMBL" id="HJB79383.1"/>
    </source>
</evidence>
<dbReference type="InterPro" id="IPR001667">
    <property type="entry name" value="DDH_dom"/>
</dbReference>
<protein>
    <recommendedName>
        <fullName evidence="1">Cyclic-di-AMP phosphodiesterase</fullName>
        <ecNumber evidence="1">3.1.4.-</ecNumber>
    </recommendedName>
</protein>
<keyword evidence="1" id="KW-0378">Hydrolase</keyword>
<keyword evidence="2" id="KW-0479">Metal-binding</keyword>
<evidence type="ECO:0000256" key="2">
    <source>
        <dbReference type="PIRSR" id="PIRSR026583-50"/>
    </source>
</evidence>
<feature type="transmembrane region" description="Helical" evidence="3">
    <location>
        <begin position="16"/>
        <end position="49"/>
    </location>
</feature>
<comment type="similarity">
    <text evidence="1">Belongs to the GdpP/PdeA phosphodiesterase family.</text>
</comment>
<reference evidence="5" key="2">
    <citation type="submission" date="2021-04" db="EMBL/GenBank/DDBJ databases">
        <authorList>
            <person name="Gilroy R."/>
        </authorList>
    </citation>
    <scope>NUCLEOTIDE SEQUENCE</scope>
    <source>
        <strain evidence="5">CHK192-8294</strain>
    </source>
</reference>
<dbReference type="AlphaFoldDB" id="A0A9D2S9C5"/>
<proteinExistence type="inferred from homology"/>
<dbReference type="PIRSF" id="PIRSF026583">
    <property type="entry name" value="YybT"/>
    <property type="match status" value="1"/>
</dbReference>
<dbReference type="SMART" id="SM00267">
    <property type="entry name" value="GGDEF"/>
    <property type="match status" value="1"/>
</dbReference>
<dbReference type="Gene3D" id="3.90.1640.10">
    <property type="entry name" value="inorganic pyrophosphatase (n-terminal core)"/>
    <property type="match status" value="1"/>
</dbReference>
<dbReference type="Pfam" id="PF01368">
    <property type="entry name" value="DHH"/>
    <property type="match status" value="1"/>
</dbReference>